<evidence type="ECO:0000313" key="9">
    <source>
        <dbReference type="Proteomes" id="UP000078595"/>
    </source>
</evidence>
<dbReference type="EMBL" id="CP144530">
    <property type="protein sequence ID" value="WWC57699.1"/>
    <property type="molecule type" value="Genomic_DNA"/>
</dbReference>
<dbReference type="AlphaFoldDB" id="A0A1A6AEG7"/>
<feature type="compositionally biased region" description="Acidic residues" evidence="5">
    <location>
        <begin position="161"/>
        <end position="171"/>
    </location>
</feature>
<feature type="compositionally biased region" description="Low complexity" evidence="5">
    <location>
        <begin position="256"/>
        <end position="265"/>
    </location>
</feature>
<dbReference type="PROSITE" id="PS50089">
    <property type="entry name" value="ZF_RING_2"/>
    <property type="match status" value="1"/>
</dbReference>
<dbReference type="GeneID" id="28963934"/>
<keyword evidence="2 4" id="KW-0863">Zinc-finger</keyword>
<evidence type="ECO:0000256" key="1">
    <source>
        <dbReference type="ARBA" id="ARBA00022723"/>
    </source>
</evidence>
<dbReference type="InterPro" id="IPR013083">
    <property type="entry name" value="Znf_RING/FYVE/PHD"/>
</dbReference>
<reference evidence="8" key="2">
    <citation type="submission" date="2013-07" db="EMBL/GenBank/DDBJ databases">
        <authorList>
            <consortium name="The Broad Institute Genome Sequencing Platform"/>
            <person name="Cuomo C."/>
            <person name="Litvintseva A."/>
            <person name="Chen Y."/>
            <person name="Heitman J."/>
            <person name="Sun S."/>
            <person name="Springer D."/>
            <person name="Dromer F."/>
            <person name="Young S.K."/>
            <person name="Zeng Q."/>
            <person name="Gargeya S."/>
            <person name="Fitzgerald M."/>
            <person name="Abouelleil A."/>
            <person name="Alvarado L."/>
            <person name="Berlin A.M."/>
            <person name="Chapman S.B."/>
            <person name="Dewar J."/>
            <person name="Goldberg J."/>
            <person name="Griggs A."/>
            <person name="Gujja S."/>
            <person name="Hansen M."/>
            <person name="Howarth C."/>
            <person name="Imamovic A."/>
            <person name="Larimer J."/>
            <person name="McCowan C."/>
            <person name="Murphy C."/>
            <person name="Pearson M."/>
            <person name="Priest M."/>
            <person name="Roberts A."/>
            <person name="Saif S."/>
            <person name="Shea T."/>
            <person name="Sykes S."/>
            <person name="Wortman J."/>
            <person name="Nusbaum C."/>
            <person name="Birren B."/>
        </authorList>
    </citation>
    <scope>NUCLEOTIDE SEQUENCE</scope>
    <source>
        <strain evidence="8">CBS 10117</strain>
    </source>
</reference>
<feature type="region of interest" description="Disordered" evidence="5">
    <location>
        <begin position="250"/>
        <end position="305"/>
    </location>
</feature>
<dbReference type="STRING" id="1296121.A0A1A6AEG7"/>
<feature type="compositionally biased region" description="Low complexity" evidence="5">
    <location>
        <begin position="367"/>
        <end position="376"/>
    </location>
</feature>
<evidence type="ECO:0000256" key="2">
    <source>
        <dbReference type="ARBA" id="ARBA00022771"/>
    </source>
</evidence>
<evidence type="ECO:0000256" key="3">
    <source>
        <dbReference type="ARBA" id="ARBA00022833"/>
    </source>
</evidence>
<keyword evidence="1" id="KW-0479">Metal-binding</keyword>
<dbReference type="PANTHER" id="PTHR15710">
    <property type="entry name" value="E3 UBIQUITIN-PROTEIN LIGASE PRAJA"/>
    <property type="match status" value="1"/>
</dbReference>
<name>A0A1A6AEG7_9TREE</name>
<dbReference type="Gene3D" id="3.30.40.10">
    <property type="entry name" value="Zinc/RING finger domain, C3HC4 (zinc finger)"/>
    <property type="match status" value="1"/>
</dbReference>
<accession>A0A1A6AEG7</accession>
<feature type="compositionally biased region" description="Polar residues" evidence="5">
    <location>
        <begin position="219"/>
        <end position="228"/>
    </location>
</feature>
<evidence type="ECO:0000259" key="6">
    <source>
        <dbReference type="PROSITE" id="PS50089"/>
    </source>
</evidence>
<evidence type="ECO:0000256" key="4">
    <source>
        <dbReference type="PROSITE-ProRule" id="PRU00175"/>
    </source>
</evidence>
<feature type="compositionally biased region" description="Low complexity" evidence="5">
    <location>
        <begin position="460"/>
        <end position="486"/>
    </location>
</feature>
<feature type="compositionally biased region" description="Low complexity" evidence="5">
    <location>
        <begin position="721"/>
        <end position="735"/>
    </location>
</feature>
<dbReference type="InterPro" id="IPR011016">
    <property type="entry name" value="Znf_RING-CH"/>
</dbReference>
<dbReference type="InterPro" id="IPR001841">
    <property type="entry name" value="Znf_RING"/>
</dbReference>
<dbReference type="SMART" id="SM00184">
    <property type="entry name" value="RING"/>
    <property type="match status" value="1"/>
</dbReference>
<feature type="compositionally biased region" description="Low complexity" evidence="5">
    <location>
        <begin position="78"/>
        <end position="104"/>
    </location>
</feature>
<feature type="region of interest" description="Disordered" evidence="5">
    <location>
        <begin position="434"/>
        <end position="519"/>
    </location>
</feature>
<dbReference type="EMBL" id="KI894027">
    <property type="protein sequence ID" value="OBR88418.1"/>
    <property type="molecule type" value="Genomic_DNA"/>
</dbReference>
<feature type="compositionally biased region" description="Polar residues" evidence="5">
    <location>
        <begin position="500"/>
        <end position="519"/>
    </location>
</feature>
<dbReference type="OrthoDB" id="8062037at2759"/>
<dbReference type="CDD" id="cd16454">
    <property type="entry name" value="RING-H2_PA-TM-RING"/>
    <property type="match status" value="1"/>
</dbReference>
<dbReference type="GO" id="GO:0008270">
    <property type="term" value="F:zinc ion binding"/>
    <property type="evidence" value="ECO:0007669"/>
    <property type="project" value="UniProtKB-KW"/>
</dbReference>
<dbReference type="SMART" id="SM00744">
    <property type="entry name" value="RINGv"/>
    <property type="match status" value="1"/>
</dbReference>
<feature type="domain" description="RING-type" evidence="6">
    <location>
        <begin position="953"/>
        <end position="996"/>
    </location>
</feature>
<reference evidence="7" key="1">
    <citation type="submission" date="2013-07" db="EMBL/GenBank/DDBJ databases">
        <title>The Genome Sequence of Cryptococcus dejecticola CBS10117.</title>
        <authorList>
            <consortium name="The Broad Institute Genome Sequencing Platform"/>
            <person name="Cuomo C."/>
            <person name="Litvintseva A."/>
            <person name="Chen Y."/>
            <person name="Heitman J."/>
            <person name="Sun S."/>
            <person name="Springer D."/>
            <person name="Dromer F."/>
            <person name="Young S.K."/>
            <person name="Zeng Q."/>
            <person name="Gargeya S."/>
            <person name="Fitzgerald M."/>
            <person name="Abouelleil A."/>
            <person name="Alvarado L."/>
            <person name="Berlin A.M."/>
            <person name="Chapman S.B."/>
            <person name="Dewar J."/>
            <person name="Goldberg J."/>
            <person name="Griggs A."/>
            <person name="Gujja S."/>
            <person name="Hansen M."/>
            <person name="Howarth C."/>
            <person name="Imamovic A."/>
            <person name="Larimer J."/>
            <person name="McCowan C."/>
            <person name="Murphy C."/>
            <person name="Pearson M."/>
            <person name="Priest M."/>
            <person name="Roberts A."/>
            <person name="Saif S."/>
            <person name="Shea T."/>
            <person name="Sykes S."/>
            <person name="Wortman J."/>
            <person name="Nusbaum C."/>
            <person name="Birren B."/>
        </authorList>
    </citation>
    <scope>NUCLEOTIDE SEQUENCE [LARGE SCALE GENOMIC DNA]</scope>
    <source>
        <strain evidence="7">CBS 10117</strain>
    </source>
</reference>
<proteinExistence type="predicted"/>
<gene>
    <name evidence="7" type="ORF">I303_00235</name>
    <name evidence="8" type="ORF">I303_100233</name>
</gene>
<protein>
    <recommendedName>
        <fullName evidence="6">RING-type domain-containing protein</fullName>
    </recommendedName>
</protein>
<feature type="region of interest" description="Disordered" evidence="5">
    <location>
        <begin position="367"/>
        <end position="398"/>
    </location>
</feature>
<evidence type="ECO:0000256" key="5">
    <source>
        <dbReference type="SAM" id="MobiDB-lite"/>
    </source>
</evidence>
<reference evidence="8" key="3">
    <citation type="submission" date="2024-02" db="EMBL/GenBank/DDBJ databases">
        <title>Comparative genomics of Cryptococcus and Kwoniella reveals pathogenesis evolution and contrasting modes of karyotype evolution via chromosome fusion or intercentromeric recombination.</title>
        <authorList>
            <person name="Coelho M.A."/>
            <person name="David-Palma M."/>
            <person name="Shea T."/>
            <person name="Bowers K."/>
            <person name="McGinley-Smith S."/>
            <person name="Mohammad A.W."/>
            <person name="Gnirke A."/>
            <person name="Yurkov A.M."/>
            <person name="Nowrousian M."/>
            <person name="Sun S."/>
            <person name="Cuomo C.A."/>
            <person name="Heitman J."/>
        </authorList>
    </citation>
    <scope>NUCLEOTIDE SEQUENCE</scope>
    <source>
        <strain evidence="8">CBS 10117</strain>
    </source>
</reference>
<dbReference type="SUPFAM" id="SSF57850">
    <property type="entry name" value="RING/U-box"/>
    <property type="match status" value="1"/>
</dbReference>
<dbReference type="RefSeq" id="XP_018266260.1">
    <property type="nucleotide sequence ID" value="XM_018403606.1"/>
</dbReference>
<evidence type="ECO:0000313" key="7">
    <source>
        <dbReference type="EMBL" id="OBR88418.1"/>
    </source>
</evidence>
<dbReference type="KEGG" id="kdj:28963934"/>
<dbReference type="Pfam" id="PF13639">
    <property type="entry name" value="zf-RING_2"/>
    <property type="match status" value="1"/>
</dbReference>
<sequence>MPPPYLIFNNSSPPQQYLSPDAADFIPSYVPGTRRLAQPIPIESAHPSTEPQSYSLGSQDSIMSDISDWLRPSPPPLTATSALPTPFTLRTPATTSASAATARPVITSPVSPSAEHASAENGENGLVRVKSFPHSGNLLESPGEAGRSRRASPTGIGYNSGDEDMDVDVDDDRQTTGVVEEAAPGAHAQGWSESDYLDRPEPSAPRGSLTRLLRDIGNSPPTQSTQSPALIPAYIQPMLNDRATILGSRWSQPVASTSSSSSTSRETSRREQALRQRSNGAVPELQGPGPFNELGPHPTSHGDEAQFARYGTQPYTQSVNYHPTTSGGFLPGEWGEAFTSHPSTASREENLANRSYFPPFFATSAPVSASPSSTSTDFRTIPSPVADTSAGSPSAVERRLDTIESRLARARAQRSPPTPPGLIHGHIYEGMRSRGTASRPYDLASRSRPSSQVADDGSRRSSFSRSAIRPSWLEQPSTSASSSSATVPPPRPRPTASFGWETTDTQPFTSARSFSGSDRPTQALARHNVAQNGYPQSAQQDAGLRYPHARRNVTDSASTGRFSTSPVRAFGTDAWPPAMAHHADDSSATSERHRRPMANLNLPTWLGYTPSSDPPLNTRSESYSRIINDIDIAHPSYGPEPWEPEPTRPANRRWISFDEGRENSRTRAEAHDAQEQSDLGALNRDVNEVIGRRLSQPRPRPASVTRRLRDHLGPDWEDTSVPDTASSSASSGAPGLPTHPAAAQARRDRPSSDSQPVRSRIGNLFGETADTHEPTDPLDMYLGRDRSNTSSPADELAAFIDRRRRDRPALSYAPLLPPDGEGAELLFLDRLRSWNNLNARHGDFASLRNGYEGLEGLFDVSSESPFAHLDAMRRIDNLYAAPPMGLHSMKITKDMDSSEKLKIVQLVIRGVSKLPTTVRKRAAESTLRSMKYGNFEDGDNLKLVEGLQKDEYCSVCHDDYEAESEITITPCKHMYHKGCLDTWLNNPSTSSCPMCRRDLAALAYLTKMVPTKEVDEALPLWMAVVV</sequence>
<keyword evidence="9" id="KW-1185">Reference proteome</keyword>
<dbReference type="Proteomes" id="UP000078595">
    <property type="component" value="Chromosome 1"/>
</dbReference>
<feature type="compositionally biased region" description="Basic and acidic residues" evidence="5">
    <location>
        <begin position="659"/>
        <end position="674"/>
    </location>
</feature>
<organism evidence="7">
    <name type="scientific">Kwoniella dejecticola CBS 10117</name>
    <dbReference type="NCBI Taxonomy" id="1296121"/>
    <lineage>
        <taxon>Eukaryota</taxon>
        <taxon>Fungi</taxon>
        <taxon>Dikarya</taxon>
        <taxon>Basidiomycota</taxon>
        <taxon>Agaricomycotina</taxon>
        <taxon>Tremellomycetes</taxon>
        <taxon>Tremellales</taxon>
        <taxon>Cryptococcaceae</taxon>
        <taxon>Kwoniella</taxon>
    </lineage>
</organism>
<evidence type="ECO:0000313" key="8">
    <source>
        <dbReference type="EMBL" id="WWC57699.1"/>
    </source>
</evidence>
<keyword evidence="3" id="KW-0862">Zinc</keyword>
<dbReference type="VEuPathDB" id="FungiDB:I303_00235"/>
<feature type="region of interest" description="Disordered" evidence="5">
    <location>
        <begin position="65"/>
        <end position="229"/>
    </location>
</feature>
<feature type="region of interest" description="Disordered" evidence="5">
    <location>
        <begin position="659"/>
        <end position="793"/>
    </location>
</feature>